<dbReference type="NCBIfam" id="TIGR03085">
    <property type="entry name" value="TIGR03085 family metal-binding protein"/>
    <property type="match status" value="1"/>
</dbReference>
<comment type="caution">
    <text evidence="1">The sequence shown here is derived from an EMBL/GenBank/DDBJ whole genome shotgun (WGS) entry which is preliminary data.</text>
</comment>
<dbReference type="NCBIfam" id="TIGR03083">
    <property type="entry name" value="maleylpyruvate isomerase family mycothiol-dependent enzyme"/>
    <property type="match status" value="1"/>
</dbReference>
<dbReference type="EMBL" id="JADBEM010000001">
    <property type="protein sequence ID" value="MBE1610768.1"/>
    <property type="molecule type" value="Genomic_DNA"/>
</dbReference>
<dbReference type="InterPro" id="IPR034660">
    <property type="entry name" value="DinB/YfiT-like"/>
</dbReference>
<reference evidence="1" key="1">
    <citation type="submission" date="2020-10" db="EMBL/GenBank/DDBJ databases">
        <title>Sequencing the genomes of 1000 actinobacteria strains.</title>
        <authorList>
            <person name="Klenk H.-P."/>
        </authorList>
    </citation>
    <scope>NUCLEOTIDE SEQUENCE</scope>
    <source>
        <strain evidence="1">DSM 45354</strain>
    </source>
</reference>
<gene>
    <name evidence="1" type="ORF">HEB94_007616</name>
</gene>
<keyword evidence="2" id="KW-1185">Reference proteome</keyword>
<protein>
    <submittedName>
        <fullName evidence="1">Uncharacterized protein (TIGR03085 family)</fullName>
    </submittedName>
</protein>
<accession>A0A927N5R6</accession>
<proteinExistence type="predicted"/>
<dbReference type="InterPro" id="IPR017517">
    <property type="entry name" value="Maleyloyr_isom"/>
</dbReference>
<name>A0A927N5R6_9ACTN</name>
<evidence type="ECO:0000313" key="2">
    <source>
        <dbReference type="Proteomes" id="UP000638648"/>
    </source>
</evidence>
<dbReference type="AlphaFoldDB" id="A0A927N5R6"/>
<dbReference type="Proteomes" id="UP000638648">
    <property type="component" value="Unassembled WGS sequence"/>
</dbReference>
<sequence length="215" mass="23677">MTDQLEVTARTERRALADLLDSVGPDAPTLCAGWSTADLAAHLVIRESDPLGAAGIMITPLAGRTRARMDALIERLGYDRLVDRFRQGPPSWSPVRFGAVDRAANTGEFFVHHEDVRRAQPDWERRQLPAALEDFFWRRVTSGGRFLFRRAAVGVLVSRPEGETVRVRRGEPTAVLEGPPSELMLYMFGRKGVAQVDLRGPAAAVESLVHAPLGV</sequence>
<dbReference type="SUPFAM" id="SSF109854">
    <property type="entry name" value="DinB/YfiT-like putative metalloenzymes"/>
    <property type="match status" value="1"/>
</dbReference>
<dbReference type="InterPro" id="IPR017519">
    <property type="entry name" value="CHP03085"/>
</dbReference>
<organism evidence="1 2">
    <name type="scientific">Actinopolymorpha pittospori</name>
    <dbReference type="NCBI Taxonomy" id="648752"/>
    <lineage>
        <taxon>Bacteria</taxon>
        <taxon>Bacillati</taxon>
        <taxon>Actinomycetota</taxon>
        <taxon>Actinomycetes</taxon>
        <taxon>Propionibacteriales</taxon>
        <taxon>Actinopolymorphaceae</taxon>
        <taxon>Actinopolymorpha</taxon>
    </lineage>
</organism>
<dbReference type="RefSeq" id="WP_202896751.1">
    <property type="nucleotide sequence ID" value="NZ_BAABJL010000095.1"/>
</dbReference>
<evidence type="ECO:0000313" key="1">
    <source>
        <dbReference type="EMBL" id="MBE1610768.1"/>
    </source>
</evidence>